<feature type="transmembrane region" description="Helical" evidence="6">
    <location>
        <begin position="153"/>
        <end position="174"/>
    </location>
</feature>
<feature type="transmembrane region" description="Helical" evidence="6">
    <location>
        <begin position="121"/>
        <end position="141"/>
    </location>
</feature>
<comment type="subcellular location">
    <subcellularLocation>
        <location evidence="1">Cell membrane</location>
        <topology evidence="1">Multi-pass membrane protein</topology>
    </subcellularLocation>
</comment>
<keyword evidence="2" id="KW-1003">Cell membrane</keyword>
<comment type="caution">
    <text evidence="7">The sequence shown here is derived from an EMBL/GenBank/DDBJ whole genome shotgun (WGS) entry which is preliminary data.</text>
</comment>
<accession>A0A063Y250</accession>
<feature type="transmembrane region" description="Helical" evidence="6">
    <location>
        <begin position="42"/>
        <end position="59"/>
    </location>
</feature>
<dbReference type="OrthoDB" id="3294889at2"/>
<evidence type="ECO:0000256" key="4">
    <source>
        <dbReference type="ARBA" id="ARBA00022989"/>
    </source>
</evidence>
<evidence type="ECO:0000256" key="6">
    <source>
        <dbReference type="SAM" id="Phobius"/>
    </source>
</evidence>
<dbReference type="STRING" id="267850.ADINL_2369"/>
<keyword evidence="3 6" id="KW-0812">Transmembrane</keyword>
<evidence type="ECO:0000313" key="7">
    <source>
        <dbReference type="EMBL" id="KDE39240.1"/>
    </source>
</evidence>
<protein>
    <submittedName>
        <fullName evidence="7">Polysaccharide biosynthesis protein</fullName>
    </submittedName>
</protein>
<dbReference type="Pfam" id="PF01943">
    <property type="entry name" value="Polysacc_synt"/>
    <property type="match status" value="1"/>
</dbReference>
<dbReference type="InterPro" id="IPR002797">
    <property type="entry name" value="Polysacc_synth"/>
</dbReference>
<feature type="transmembrane region" description="Helical" evidence="6">
    <location>
        <begin position="372"/>
        <end position="389"/>
    </location>
</feature>
<reference evidence="7 8" key="1">
    <citation type="journal article" date="2005" name="Int. J. Syst. Evol. Microbiol.">
        <title>Nitrincola lacisaponensis gen. nov., sp. nov., a novel alkaliphilic bacterium isolated from an alkaline, saline lake.</title>
        <authorList>
            <person name="Dimitriu P.A."/>
            <person name="Shukla S.K."/>
            <person name="Conradt J."/>
            <person name="Marquez M.C."/>
            <person name="Ventosa A."/>
            <person name="Maglia A."/>
            <person name="Peyton B.M."/>
            <person name="Pinkart H.C."/>
            <person name="Mormile M.R."/>
        </authorList>
    </citation>
    <scope>NUCLEOTIDE SEQUENCE [LARGE SCALE GENOMIC DNA]</scope>
    <source>
        <strain evidence="7 8">4CA</strain>
    </source>
</reference>
<feature type="transmembrane region" description="Helical" evidence="6">
    <location>
        <begin position="261"/>
        <end position="284"/>
    </location>
</feature>
<feature type="transmembrane region" description="Helical" evidence="6">
    <location>
        <begin position="12"/>
        <end position="30"/>
    </location>
</feature>
<dbReference type="PANTHER" id="PTHR30250">
    <property type="entry name" value="PST FAMILY PREDICTED COLANIC ACID TRANSPORTER"/>
    <property type="match status" value="1"/>
</dbReference>
<feature type="transmembrane region" description="Helical" evidence="6">
    <location>
        <begin position="395"/>
        <end position="416"/>
    </location>
</feature>
<dbReference type="EMBL" id="JMSZ01000032">
    <property type="protein sequence ID" value="KDE39240.1"/>
    <property type="molecule type" value="Genomic_DNA"/>
</dbReference>
<evidence type="ECO:0000256" key="1">
    <source>
        <dbReference type="ARBA" id="ARBA00004651"/>
    </source>
</evidence>
<proteinExistence type="predicted"/>
<evidence type="ECO:0000256" key="5">
    <source>
        <dbReference type="ARBA" id="ARBA00023136"/>
    </source>
</evidence>
<dbReference type="AlphaFoldDB" id="A0A063Y250"/>
<dbReference type="PANTHER" id="PTHR30250:SF11">
    <property type="entry name" value="O-ANTIGEN TRANSPORTER-RELATED"/>
    <property type="match status" value="1"/>
</dbReference>
<feature type="transmembrane region" description="Helical" evidence="6">
    <location>
        <begin position="339"/>
        <end position="360"/>
    </location>
</feature>
<dbReference type="InterPro" id="IPR050833">
    <property type="entry name" value="Poly_Biosynth_Transport"/>
</dbReference>
<keyword evidence="5 6" id="KW-0472">Membrane</keyword>
<name>A0A063Y250_9GAMM</name>
<gene>
    <name evidence="7" type="ORF">ADINL_2369</name>
</gene>
<dbReference type="RefSeq" id="WP_036548107.1">
    <property type="nucleotide sequence ID" value="NZ_JMSZ01000032.1"/>
</dbReference>
<feature type="transmembrane region" description="Helical" evidence="6">
    <location>
        <begin position="221"/>
        <end position="241"/>
    </location>
</feature>
<dbReference type="Proteomes" id="UP000027318">
    <property type="component" value="Unassembled WGS sequence"/>
</dbReference>
<evidence type="ECO:0000256" key="3">
    <source>
        <dbReference type="ARBA" id="ARBA00022692"/>
    </source>
</evidence>
<feature type="transmembrane region" description="Helical" evidence="6">
    <location>
        <begin position="305"/>
        <end position="327"/>
    </location>
</feature>
<keyword evidence="8" id="KW-1185">Reference proteome</keyword>
<sequence length="443" mass="50021">MLINFLKKKGSLALICKAISAAGSFVFLWVVAKALEINEAGVFLYTYNLMLIIVQISRAGTEHSMVKELCNVNSKKSERVLVYQTVLYVLLMCSFALFLAYLLMTSNFIKVYAKGDSINTFYVFVLVSVLFTMTQVFASFFQAKQKIIYQYWSLNIGIVLLGSLAGFYLMFSGAETSYEMSYAILVSVMVVLAISLYGFFKSVSLDDNDFLLKSVLKSFSDFVKVTAPYAPVTFLSILTVWGSQLISARWLNAYELAVLAVIMRFAYLVHFAHLSLTVLNTPVIATLHSSGKISYLLDRTIKHNLVIKIFSFLMFMVFLIFGSNLLNMFGSNYVVGHKAMVIMAGAWMIVSFLGPVSSILLMTDNVKYIRHYIIYSITISFVLAFWLIPEYRIDGVVYATTAGIVLQAAMCAVKVFRLYGVCYISPFVFKEQFRITWSMLIKR</sequence>
<organism evidence="7 8">
    <name type="scientific">Nitrincola lacisaponensis</name>
    <dbReference type="NCBI Taxonomy" id="267850"/>
    <lineage>
        <taxon>Bacteria</taxon>
        <taxon>Pseudomonadati</taxon>
        <taxon>Pseudomonadota</taxon>
        <taxon>Gammaproteobacteria</taxon>
        <taxon>Oceanospirillales</taxon>
        <taxon>Oceanospirillaceae</taxon>
        <taxon>Nitrincola</taxon>
    </lineage>
</organism>
<feature type="transmembrane region" description="Helical" evidence="6">
    <location>
        <begin position="80"/>
        <end position="101"/>
    </location>
</feature>
<evidence type="ECO:0000313" key="8">
    <source>
        <dbReference type="Proteomes" id="UP000027318"/>
    </source>
</evidence>
<evidence type="ECO:0000256" key="2">
    <source>
        <dbReference type="ARBA" id="ARBA00022475"/>
    </source>
</evidence>
<dbReference type="GO" id="GO:0005886">
    <property type="term" value="C:plasma membrane"/>
    <property type="evidence" value="ECO:0007669"/>
    <property type="project" value="UniProtKB-SubCell"/>
</dbReference>
<feature type="transmembrane region" description="Helical" evidence="6">
    <location>
        <begin position="180"/>
        <end position="200"/>
    </location>
</feature>
<keyword evidence="4 6" id="KW-1133">Transmembrane helix</keyword>